<dbReference type="PRINTS" id="PR00081">
    <property type="entry name" value="GDHRDH"/>
</dbReference>
<dbReference type="NCBIfam" id="NF009466">
    <property type="entry name" value="PRK12826.1-2"/>
    <property type="match status" value="1"/>
</dbReference>
<dbReference type="AlphaFoldDB" id="A0A431TE56"/>
<dbReference type="InterPro" id="IPR020904">
    <property type="entry name" value="Sc_DH/Rdtase_CS"/>
</dbReference>
<dbReference type="GO" id="GO:0016616">
    <property type="term" value="F:oxidoreductase activity, acting on the CH-OH group of donors, NAD or NADP as acceptor"/>
    <property type="evidence" value="ECO:0007669"/>
    <property type="project" value="TreeGrafter"/>
</dbReference>
<dbReference type="EMBL" id="RXOE01000009">
    <property type="protein sequence ID" value="RTQ31412.1"/>
    <property type="molecule type" value="Genomic_DNA"/>
</dbReference>
<dbReference type="InterPro" id="IPR002347">
    <property type="entry name" value="SDR_fam"/>
</dbReference>
<evidence type="ECO:0000313" key="3">
    <source>
        <dbReference type="Proteomes" id="UP000267418"/>
    </source>
</evidence>
<dbReference type="Gene3D" id="3.40.50.720">
    <property type="entry name" value="NAD(P)-binding Rossmann-like Domain"/>
    <property type="match status" value="1"/>
</dbReference>
<dbReference type="PANTHER" id="PTHR42760:SF129">
    <property type="entry name" value="OXIDOREDUCTASE"/>
    <property type="match status" value="1"/>
</dbReference>
<proteinExistence type="inferred from homology"/>
<evidence type="ECO:0000313" key="2">
    <source>
        <dbReference type="EMBL" id="RTQ31412.1"/>
    </source>
</evidence>
<name>A0A431TE56_9BURK</name>
<organism evidence="2 3">
    <name type="scientific">Variovorax gossypii</name>
    <dbReference type="NCBI Taxonomy" id="1679495"/>
    <lineage>
        <taxon>Bacteria</taxon>
        <taxon>Pseudomonadati</taxon>
        <taxon>Pseudomonadota</taxon>
        <taxon>Betaproteobacteria</taxon>
        <taxon>Burkholderiales</taxon>
        <taxon>Comamonadaceae</taxon>
        <taxon>Variovorax</taxon>
    </lineage>
</organism>
<dbReference type="Pfam" id="PF13561">
    <property type="entry name" value="adh_short_C2"/>
    <property type="match status" value="1"/>
</dbReference>
<dbReference type="FunFam" id="3.40.50.720:FF:000084">
    <property type="entry name" value="Short-chain dehydrogenase reductase"/>
    <property type="match status" value="1"/>
</dbReference>
<reference evidence="2 3" key="1">
    <citation type="submission" date="2018-12" db="EMBL/GenBank/DDBJ databases">
        <title>The genome of Variovorax gossypii DSM 100435.</title>
        <authorList>
            <person name="Gao J."/>
            <person name="Sun J."/>
        </authorList>
    </citation>
    <scope>NUCLEOTIDE SEQUENCE [LARGE SCALE GENOMIC DNA]</scope>
    <source>
        <strain evidence="2 3">DSM 100435</strain>
    </source>
</reference>
<dbReference type="NCBIfam" id="NF005559">
    <property type="entry name" value="PRK07231.1"/>
    <property type="match status" value="1"/>
</dbReference>
<dbReference type="GO" id="GO:0030497">
    <property type="term" value="P:fatty acid elongation"/>
    <property type="evidence" value="ECO:0007669"/>
    <property type="project" value="TreeGrafter"/>
</dbReference>
<protein>
    <submittedName>
        <fullName evidence="2">SDR family oxidoreductase</fullName>
    </submittedName>
</protein>
<sequence>MSALRGDALAGRHAVVTGGARGIGLAIARRYLAAGASVALWDLDASALADALETLAPLGTATSAVVDVRDEDQIARAAAQSQERFGGIDILVNNAGVLGPTVPAWEHTPAQWRSVLDINLTGAWLCCRAIVPAMLARRRGRIVNIASVAGKEGNGFNAAYSASKAGLIALTKSLGKELASSGVLVNCITPSAADTEVFAAVPAEHREQLRTALLSRVPMGRFVEVDEVAAMAAWLASDDCSFSTGAVFDISGGRSMY</sequence>
<dbReference type="PANTHER" id="PTHR42760">
    <property type="entry name" value="SHORT-CHAIN DEHYDROGENASES/REDUCTASES FAMILY MEMBER"/>
    <property type="match status" value="1"/>
</dbReference>
<dbReference type="InterPro" id="IPR036291">
    <property type="entry name" value="NAD(P)-bd_dom_sf"/>
</dbReference>
<accession>A0A431TE56</accession>
<dbReference type="PRINTS" id="PR00080">
    <property type="entry name" value="SDRFAMILY"/>
</dbReference>
<gene>
    <name evidence="2" type="ORF">EJP69_25535</name>
</gene>
<dbReference type="PROSITE" id="PS00061">
    <property type="entry name" value="ADH_SHORT"/>
    <property type="match status" value="1"/>
</dbReference>
<dbReference type="OrthoDB" id="9803333at2"/>
<evidence type="ECO:0000256" key="1">
    <source>
        <dbReference type="ARBA" id="ARBA00006484"/>
    </source>
</evidence>
<comment type="similarity">
    <text evidence="1">Belongs to the short-chain dehydrogenases/reductases (SDR) family.</text>
</comment>
<keyword evidence="3" id="KW-1185">Reference proteome</keyword>
<dbReference type="SUPFAM" id="SSF51735">
    <property type="entry name" value="NAD(P)-binding Rossmann-fold domains"/>
    <property type="match status" value="1"/>
</dbReference>
<comment type="caution">
    <text evidence="2">The sequence shown here is derived from an EMBL/GenBank/DDBJ whole genome shotgun (WGS) entry which is preliminary data.</text>
</comment>
<dbReference type="RefSeq" id="WP_126473066.1">
    <property type="nucleotide sequence ID" value="NZ_RXOE01000009.1"/>
</dbReference>
<dbReference type="Proteomes" id="UP000267418">
    <property type="component" value="Unassembled WGS sequence"/>
</dbReference>